<sequence length="230" mass="24938">MSKTPLDLDALRAAVLMSRKPVSNPSPANEAADQPNIRGPTRNVKSYNNTASKSQDMSSATNIVTSGPRNSEWTPVAETAETAVPARTNPKDKEDGEISDDDIDNIGKAMSETFSDIHKGPSSDHSANNIERGILLKATTGPSQHNIKSWSVEQPISQESSSSYPISASMNTRSKKKKEAGFNEEKHKGDVDFNVLMAEYQLQKAKTDSRMKSSGFNHSQAADSEIPGFI</sequence>
<reference evidence="2 3" key="1">
    <citation type="submission" date="2016-07" db="EMBL/GenBank/DDBJ databases">
        <title>Pervasive Adenine N6-methylation of Active Genes in Fungi.</title>
        <authorList>
            <consortium name="DOE Joint Genome Institute"/>
            <person name="Mondo S.J."/>
            <person name="Dannebaum R.O."/>
            <person name="Kuo R.C."/>
            <person name="Labutti K."/>
            <person name="Haridas S."/>
            <person name="Kuo A."/>
            <person name="Salamov A."/>
            <person name="Ahrendt S.R."/>
            <person name="Lipzen A."/>
            <person name="Sullivan W."/>
            <person name="Andreopoulos W.B."/>
            <person name="Clum A."/>
            <person name="Lindquist E."/>
            <person name="Daum C."/>
            <person name="Ramamoorthy G.K."/>
            <person name="Gryganskyi A."/>
            <person name="Culley D."/>
            <person name="Magnuson J.K."/>
            <person name="James T.Y."/>
            <person name="O'Malley M.A."/>
            <person name="Stajich J.E."/>
            <person name="Spatafora J.W."/>
            <person name="Visel A."/>
            <person name="Grigoriev I.V."/>
        </authorList>
    </citation>
    <scope>NUCLEOTIDE SEQUENCE [LARGE SCALE GENOMIC DNA]</scope>
    <source>
        <strain evidence="2 3">NRRL 3116</strain>
    </source>
</reference>
<dbReference type="Proteomes" id="UP000193648">
    <property type="component" value="Unassembled WGS sequence"/>
</dbReference>
<feature type="compositionally biased region" description="Polar residues" evidence="1">
    <location>
        <begin position="140"/>
        <end position="149"/>
    </location>
</feature>
<feature type="compositionally biased region" description="Polar residues" evidence="1">
    <location>
        <begin position="43"/>
        <end position="73"/>
    </location>
</feature>
<organism evidence="2 3">
    <name type="scientific">Lobosporangium transversale</name>
    <dbReference type="NCBI Taxonomy" id="64571"/>
    <lineage>
        <taxon>Eukaryota</taxon>
        <taxon>Fungi</taxon>
        <taxon>Fungi incertae sedis</taxon>
        <taxon>Mucoromycota</taxon>
        <taxon>Mortierellomycotina</taxon>
        <taxon>Mortierellomycetes</taxon>
        <taxon>Mortierellales</taxon>
        <taxon>Mortierellaceae</taxon>
        <taxon>Lobosporangium</taxon>
    </lineage>
</organism>
<dbReference type="AlphaFoldDB" id="A0A1Y2G9A5"/>
<evidence type="ECO:0000256" key="1">
    <source>
        <dbReference type="SAM" id="MobiDB-lite"/>
    </source>
</evidence>
<dbReference type="OrthoDB" id="10618441at2759"/>
<comment type="caution">
    <text evidence="2">The sequence shown here is derived from an EMBL/GenBank/DDBJ whole genome shotgun (WGS) entry which is preliminary data.</text>
</comment>
<dbReference type="InParanoid" id="A0A1Y2G9A5"/>
<evidence type="ECO:0000313" key="2">
    <source>
        <dbReference type="EMBL" id="ORY98394.1"/>
    </source>
</evidence>
<feature type="region of interest" description="Disordered" evidence="1">
    <location>
        <begin position="206"/>
        <end position="230"/>
    </location>
</feature>
<proteinExistence type="predicted"/>
<feature type="region of interest" description="Disordered" evidence="1">
    <location>
        <begin position="17"/>
        <end position="185"/>
    </location>
</feature>
<feature type="compositionally biased region" description="Low complexity" evidence="1">
    <location>
        <begin position="151"/>
        <end position="169"/>
    </location>
</feature>
<dbReference type="GeneID" id="33561886"/>
<gene>
    <name evidence="2" type="ORF">BCR41DRAFT_226268</name>
</gene>
<evidence type="ECO:0000313" key="3">
    <source>
        <dbReference type="Proteomes" id="UP000193648"/>
    </source>
</evidence>
<accession>A0A1Y2G9A5</accession>
<dbReference type="RefSeq" id="XP_021875786.1">
    <property type="nucleotide sequence ID" value="XM_022020042.1"/>
</dbReference>
<protein>
    <submittedName>
        <fullName evidence="2">Uncharacterized protein</fullName>
    </submittedName>
</protein>
<keyword evidence="3" id="KW-1185">Reference proteome</keyword>
<dbReference type="EMBL" id="MCFF01000070">
    <property type="protein sequence ID" value="ORY98394.1"/>
    <property type="molecule type" value="Genomic_DNA"/>
</dbReference>
<name>A0A1Y2G9A5_9FUNG</name>
<feature type="compositionally biased region" description="Polar residues" evidence="1">
    <location>
        <begin position="212"/>
        <end position="222"/>
    </location>
</feature>